<keyword evidence="4" id="KW-1185">Reference proteome</keyword>
<dbReference type="OrthoDB" id="9812495at2"/>
<dbReference type="AlphaFoldDB" id="A0A1L3MM69"/>
<dbReference type="PANTHER" id="PTHR46558">
    <property type="entry name" value="TRACRIPTIONAL REGULATORY PROTEIN-RELATED-RELATED"/>
    <property type="match status" value="1"/>
</dbReference>
<evidence type="ECO:0000256" key="1">
    <source>
        <dbReference type="ARBA" id="ARBA00023125"/>
    </source>
</evidence>
<dbReference type="Proteomes" id="UP000181936">
    <property type="component" value="Chromosome"/>
</dbReference>
<dbReference type="EMBL" id="CP016020">
    <property type="protein sequence ID" value="APH03426.1"/>
    <property type="molecule type" value="Genomic_DNA"/>
</dbReference>
<keyword evidence="1" id="KW-0238">DNA-binding</keyword>
<feature type="domain" description="HTH cro/C1-type" evidence="2">
    <location>
        <begin position="13"/>
        <end position="67"/>
    </location>
</feature>
<dbReference type="SMART" id="SM00530">
    <property type="entry name" value="HTH_XRE"/>
    <property type="match status" value="1"/>
</dbReference>
<dbReference type="Pfam" id="PF01381">
    <property type="entry name" value="HTH_3"/>
    <property type="match status" value="1"/>
</dbReference>
<dbReference type="KEGG" id="bwh:A9C19_00890"/>
<evidence type="ECO:0000313" key="4">
    <source>
        <dbReference type="Proteomes" id="UP000181936"/>
    </source>
</evidence>
<dbReference type="GO" id="GO:0003677">
    <property type="term" value="F:DNA binding"/>
    <property type="evidence" value="ECO:0007669"/>
    <property type="project" value="UniProtKB-KW"/>
</dbReference>
<dbReference type="Gene3D" id="1.10.260.40">
    <property type="entry name" value="lambda repressor-like DNA-binding domains"/>
    <property type="match status" value="1"/>
</dbReference>
<accession>A0A1L3MM69</accession>
<dbReference type="PANTHER" id="PTHR46558:SF4">
    <property type="entry name" value="DNA-BIDING PHAGE PROTEIN"/>
    <property type="match status" value="1"/>
</dbReference>
<name>A0A1L3MM69_9BACI</name>
<reference evidence="3 4" key="1">
    <citation type="journal article" date="2016" name="Sci. Rep.">
        <title>Complete genome sequence and transcriptomic analysis of a novel marine strain Bacillus weihaiensis reveals the mechanism of brown algae degradation.</title>
        <authorList>
            <person name="Zhu Y."/>
            <person name="Chen P."/>
            <person name="Bao Y."/>
            <person name="Men Y."/>
            <person name="Zeng Y."/>
            <person name="Yang J."/>
            <person name="Sun J."/>
            <person name="Sun Y."/>
        </authorList>
    </citation>
    <scope>NUCLEOTIDE SEQUENCE [LARGE SCALE GENOMIC DNA]</scope>
    <source>
        <strain evidence="3 4">Alg07</strain>
    </source>
</reference>
<evidence type="ECO:0000259" key="2">
    <source>
        <dbReference type="PROSITE" id="PS50943"/>
    </source>
</evidence>
<evidence type="ECO:0000313" key="3">
    <source>
        <dbReference type="EMBL" id="APH03426.1"/>
    </source>
</evidence>
<dbReference type="CDD" id="cd00093">
    <property type="entry name" value="HTH_XRE"/>
    <property type="match status" value="1"/>
</dbReference>
<gene>
    <name evidence="3" type="ORF">A9C19_00890</name>
</gene>
<organism evidence="3 4">
    <name type="scientific">Bacillus weihaiensis</name>
    <dbReference type="NCBI Taxonomy" id="1547283"/>
    <lineage>
        <taxon>Bacteria</taxon>
        <taxon>Bacillati</taxon>
        <taxon>Bacillota</taxon>
        <taxon>Bacilli</taxon>
        <taxon>Bacillales</taxon>
        <taxon>Bacillaceae</taxon>
        <taxon>Bacillus</taxon>
    </lineage>
</organism>
<dbReference type="SUPFAM" id="SSF47413">
    <property type="entry name" value="lambda repressor-like DNA-binding domains"/>
    <property type="match status" value="1"/>
</dbReference>
<sequence length="138" mass="16245">MSMKELERFQMNMKYYREKNNWSQERLADLLNVSRSVITRLESGEQEPDLSYLLSLSEVFQVSIGHLIGKDNQTNQYLYEVYGKYETEESFLHIIDYLVKQPKMASMLQQLLLAKTKDRKLIEDILVSVVEKATKISE</sequence>
<protein>
    <recommendedName>
        <fullName evidence="2">HTH cro/C1-type domain-containing protein</fullName>
    </recommendedName>
</protein>
<dbReference type="STRING" id="1547283.A9C19_00890"/>
<dbReference type="InterPro" id="IPR010982">
    <property type="entry name" value="Lambda_DNA-bd_dom_sf"/>
</dbReference>
<dbReference type="PROSITE" id="PS50943">
    <property type="entry name" value="HTH_CROC1"/>
    <property type="match status" value="1"/>
</dbReference>
<dbReference type="InterPro" id="IPR001387">
    <property type="entry name" value="Cro/C1-type_HTH"/>
</dbReference>
<proteinExistence type="predicted"/>